<gene>
    <name evidence="1" type="ORF">AFUS01_LOCUS31931</name>
</gene>
<protein>
    <submittedName>
        <fullName evidence="1">Uncharacterized protein</fullName>
    </submittedName>
</protein>
<dbReference type="EMBL" id="CAJVCH010516481">
    <property type="protein sequence ID" value="CAG7821600.1"/>
    <property type="molecule type" value="Genomic_DNA"/>
</dbReference>
<keyword evidence="2" id="KW-1185">Reference proteome</keyword>
<dbReference type="Proteomes" id="UP000708208">
    <property type="component" value="Unassembled WGS sequence"/>
</dbReference>
<reference evidence="1" key="1">
    <citation type="submission" date="2021-06" db="EMBL/GenBank/DDBJ databases">
        <authorList>
            <person name="Hodson N. C."/>
            <person name="Mongue J. A."/>
            <person name="Jaron S. K."/>
        </authorList>
    </citation>
    <scope>NUCLEOTIDE SEQUENCE</scope>
</reference>
<evidence type="ECO:0000313" key="1">
    <source>
        <dbReference type="EMBL" id="CAG7821600.1"/>
    </source>
</evidence>
<organism evidence="1 2">
    <name type="scientific">Allacma fusca</name>
    <dbReference type="NCBI Taxonomy" id="39272"/>
    <lineage>
        <taxon>Eukaryota</taxon>
        <taxon>Metazoa</taxon>
        <taxon>Ecdysozoa</taxon>
        <taxon>Arthropoda</taxon>
        <taxon>Hexapoda</taxon>
        <taxon>Collembola</taxon>
        <taxon>Symphypleona</taxon>
        <taxon>Sminthuridae</taxon>
        <taxon>Allacma</taxon>
    </lineage>
</organism>
<sequence>MHDKECNATLLGKLLTPISSNFEIILRQHSTSPVDIEILQLYLRGVDYTKAETDNKDSLVQIVNLSKFYVTALVATCILILECVESAIYGNYLQNNGWLNFQTEHVLNPEQDLDYSRWRGKEWRRWMFKRNPALQKSLRHPPRGKAGILRLRHTEVVIVARPEDVVASFNGNLVQYGTKNQAMVWSNWSFPTFIFQRAGRRLRVYECGEMFIAGRLLNGYPAYLHDFYPLQIRNPLGGSLRYPVSSHCSRIPAT</sequence>
<comment type="caution">
    <text evidence="1">The sequence shown here is derived from an EMBL/GenBank/DDBJ whole genome shotgun (WGS) entry which is preliminary data.</text>
</comment>
<dbReference type="AlphaFoldDB" id="A0A8J2KVN1"/>
<accession>A0A8J2KVN1</accession>
<proteinExistence type="predicted"/>
<evidence type="ECO:0000313" key="2">
    <source>
        <dbReference type="Proteomes" id="UP000708208"/>
    </source>
</evidence>
<name>A0A8J2KVN1_9HEXA</name>